<evidence type="ECO:0000313" key="1">
    <source>
        <dbReference type="EMBL" id="SAK81874.1"/>
    </source>
</evidence>
<organism evidence="1 2">
    <name type="scientific">Caballeronia catudaia</name>
    <dbReference type="NCBI Taxonomy" id="1777136"/>
    <lineage>
        <taxon>Bacteria</taxon>
        <taxon>Pseudomonadati</taxon>
        <taxon>Pseudomonadota</taxon>
        <taxon>Betaproteobacteria</taxon>
        <taxon>Burkholderiales</taxon>
        <taxon>Burkholderiaceae</taxon>
        <taxon>Caballeronia</taxon>
    </lineage>
</organism>
<dbReference type="Proteomes" id="UP000054870">
    <property type="component" value="Unassembled WGS sequence"/>
</dbReference>
<reference evidence="1" key="1">
    <citation type="submission" date="2016-01" db="EMBL/GenBank/DDBJ databases">
        <authorList>
            <person name="Peeters C."/>
        </authorList>
    </citation>
    <scope>NUCLEOTIDE SEQUENCE [LARGE SCALE GENOMIC DNA]</scope>
    <source>
        <strain evidence="1">LMG 29318</strain>
    </source>
</reference>
<dbReference type="AlphaFoldDB" id="A0A158CHN7"/>
<dbReference type="EMBL" id="FCOF02000031">
    <property type="protein sequence ID" value="SAK81874.1"/>
    <property type="molecule type" value="Genomic_DNA"/>
</dbReference>
<dbReference type="Pfam" id="PF20126">
    <property type="entry name" value="TumE"/>
    <property type="match status" value="1"/>
</dbReference>
<dbReference type="InterPro" id="IPR045397">
    <property type="entry name" value="TumE-like"/>
</dbReference>
<protein>
    <submittedName>
        <fullName evidence="1">Uncharacterized protein</fullName>
    </submittedName>
</protein>
<gene>
    <name evidence="1" type="ORF">AWB75_05175</name>
</gene>
<sequence>MIVNMNAIRLLRRRVPVDEHSFAAFLVWQVPEPVEGSAHFYKYSVAYIVKGVCVLRYDNERGKGDHKHVGDVETAYAFTTPEQLMTDFWSDVDQWRAST</sequence>
<proteinExistence type="predicted"/>
<name>A0A158CHN7_9BURK</name>
<comment type="caution">
    <text evidence="1">The sequence shown here is derived from an EMBL/GenBank/DDBJ whole genome shotgun (WGS) entry which is preliminary data.</text>
</comment>
<evidence type="ECO:0000313" key="2">
    <source>
        <dbReference type="Proteomes" id="UP000054870"/>
    </source>
</evidence>
<accession>A0A158CHN7</accession>
<dbReference type="RefSeq" id="WP_235012240.1">
    <property type="nucleotide sequence ID" value="NZ_FCOF02000031.1"/>
</dbReference>
<keyword evidence="2" id="KW-1185">Reference proteome</keyword>